<comment type="caution">
    <text evidence="3">The sequence shown here is derived from an EMBL/GenBank/DDBJ whole genome shotgun (WGS) entry which is preliminary data.</text>
</comment>
<proteinExistence type="predicted"/>
<protein>
    <submittedName>
        <fullName evidence="3">Aldose sugar dehydrogenase YliI</fullName>
        <ecNumber evidence="3">1.1.5.-</ecNumber>
    </submittedName>
</protein>
<dbReference type="PANTHER" id="PTHR19328">
    <property type="entry name" value="HEDGEHOG-INTERACTING PROTEIN"/>
    <property type="match status" value="1"/>
</dbReference>
<evidence type="ECO:0000256" key="1">
    <source>
        <dbReference type="SAM" id="SignalP"/>
    </source>
</evidence>
<name>A0ABN8E5R4_9VIBR</name>
<feature type="chain" id="PRO_5046963446" evidence="1">
    <location>
        <begin position="20"/>
        <end position="359"/>
    </location>
</feature>
<dbReference type="Gene3D" id="2.120.10.30">
    <property type="entry name" value="TolB, C-terminal domain"/>
    <property type="match status" value="1"/>
</dbReference>
<dbReference type="GO" id="GO:0016491">
    <property type="term" value="F:oxidoreductase activity"/>
    <property type="evidence" value="ECO:0007669"/>
    <property type="project" value="UniProtKB-KW"/>
</dbReference>
<sequence length="359" mass="39453">MYKCLLALLASLLPFTASADHYFVKKIASGFAVPWGITFVSPNKMLVTERNGDIRLLDIKTGKHKLAAEAPDDTFAGGQGGLMDIALSPFDTGQVYITYSKTTKQGAATTLAIASLDKDKLRNWQDLLITESHSDSGRHFGSRIAFSSQHIFMTVGDRGERSNGQNTQNHSGAILRLTPAGVAAKNNPSSSRPELSDEIWSFGHRNPQGIFFDLPSNNLWAIEHGPRGGDEINLIKAGANYGWPIVSYGQEYWGPINVGTSKEMEGVESPVKIYVPSIAPSSIVLYRGNKYPELKNKLLAGSLKLQHINVVSLNSANKANHENRLLENFGERIRDIEIAADESIYFSTDNGNIYQLQRD</sequence>
<dbReference type="EMBL" id="CAKLDM010000002">
    <property type="protein sequence ID" value="CAH0540143.1"/>
    <property type="molecule type" value="Genomic_DNA"/>
</dbReference>
<keyword evidence="1" id="KW-0732">Signal</keyword>
<gene>
    <name evidence="3" type="primary">yliI</name>
    <name evidence="3" type="ORF">VMF7928_02639</name>
</gene>
<dbReference type="PANTHER" id="PTHR19328:SF75">
    <property type="entry name" value="ALDOSE SUGAR DEHYDROGENASE YLII"/>
    <property type="match status" value="1"/>
</dbReference>
<dbReference type="Proteomes" id="UP000838748">
    <property type="component" value="Unassembled WGS sequence"/>
</dbReference>
<keyword evidence="4" id="KW-1185">Reference proteome</keyword>
<dbReference type="InterPro" id="IPR012938">
    <property type="entry name" value="Glc/Sorbosone_DH"/>
</dbReference>
<keyword evidence="3" id="KW-0560">Oxidoreductase</keyword>
<evidence type="ECO:0000259" key="2">
    <source>
        <dbReference type="Pfam" id="PF07995"/>
    </source>
</evidence>
<accession>A0ABN8E5R4</accession>
<reference evidence="3" key="1">
    <citation type="submission" date="2021-11" db="EMBL/GenBank/DDBJ databases">
        <authorList>
            <person name="Rodrigo-Torres L."/>
            <person name="Arahal R. D."/>
            <person name="Lucena T."/>
        </authorList>
    </citation>
    <scope>NUCLEOTIDE SEQUENCE</scope>
    <source>
        <strain evidence="3">CECT 7928</strain>
    </source>
</reference>
<evidence type="ECO:0000313" key="4">
    <source>
        <dbReference type="Proteomes" id="UP000838748"/>
    </source>
</evidence>
<evidence type="ECO:0000313" key="3">
    <source>
        <dbReference type="EMBL" id="CAH0540143.1"/>
    </source>
</evidence>
<dbReference type="Pfam" id="PF07995">
    <property type="entry name" value="GSDH"/>
    <property type="match status" value="1"/>
</dbReference>
<organism evidence="3 4">
    <name type="scientific">Vibrio marisflavi CECT 7928</name>
    <dbReference type="NCBI Taxonomy" id="634439"/>
    <lineage>
        <taxon>Bacteria</taxon>
        <taxon>Pseudomonadati</taxon>
        <taxon>Pseudomonadota</taxon>
        <taxon>Gammaproteobacteria</taxon>
        <taxon>Vibrionales</taxon>
        <taxon>Vibrionaceae</taxon>
        <taxon>Vibrio</taxon>
    </lineage>
</organism>
<dbReference type="SUPFAM" id="SSF50952">
    <property type="entry name" value="Soluble quinoprotein glucose dehydrogenase"/>
    <property type="match status" value="1"/>
</dbReference>
<feature type="signal peptide" evidence="1">
    <location>
        <begin position="1"/>
        <end position="19"/>
    </location>
</feature>
<dbReference type="RefSeq" id="WP_237362161.1">
    <property type="nucleotide sequence ID" value="NZ_CAKLDM010000002.1"/>
</dbReference>
<feature type="domain" description="Glucose/Sorbosone dehydrogenase" evidence="2">
    <location>
        <begin position="32"/>
        <end position="353"/>
    </location>
</feature>
<dbReference type="InterPro" id="IPR011041">
    <property type="entry name" value="Quinoprot_gluc/sorb_DH_b-prop"/>
</dbReference>
<dbReference type="InterPro" id="IPR011042">
    <property type="entry name" value="6-blade_b-propeller_TolB-like"/>
</dbReference>
<dbReference type="EC" id="1.1.5.-" evidence="3"/>